<protein>
    <recommendedName>
        <fullName evidence="2">histidine kinase</fullName>
        <ecNumber evidence="2">2.7.13.3</ecNumber>
    </recommendedName>
</protein>
<dbReference type="InterPro" id="IPR001610">
    <property type="entry name" value="PAC"/>
</dbReference>
<dbReference type="Gene3D" id="3.30.450.20">
    <property type="entry name" value="PAS domain"/>
    <property type="match status" value="1"/>
</dbReference>
<dbReference type="EMBL" id="FOYS01000007">
    <property type="protein sequence ID" value="SFR69248.1"/>
    <property type="molecule type" value="Genomic_DNA"/>
</dbReference>
<evidence type="ECO:0000256" key="3">
    <source>
        <dbReference type="ARBA" id="ARBA00022679"/>
    </source>
</evidence>
<dbReference type="InterPro" id="IPR050351">
    <property type="entry name" value="BphY/WalK/GraS-like"/>
</dbReference>
<keyword evidence="3" id="KW-0808">Transferase</keyword>
<gene>
    <name evidence="8" type="ORF">SAMN04488124_3559</name>
</gene>
<dbReference type="InterPro" id="IPR000700">
    <property type="entry name" value="PAS-assoc_C"/>
</dbReference>
<dbReference type="OrthoDB" id="106630at2157"/>
<dbReference type="PROSITE" id="PS50113">
    <property type="entry name" value="PAC"/>
    <property type="match status" value="1"/>
</dbReference>
<evidence type="ECO:0000256" key="5">
    <source>
        <dbReference type="ARBA" id="ARBA00023136"/>
    </source>
</evidence>
<dbReference type="STRING" id="555875.SAMN04488124_3559"/>
<dbReference type="PANTHER" id="PTHR42878">
    <property type="entry name" value="TWO-COMPONENT HISTIDINE KINASE"/>
    <property type="match status" value="1"/>
</dbReference>
<dbReference type="SMART" id="SM00387">
    <property type="entry name" value="HATPase_c"/>
    <property type="match status" value="1"/>
</dbReference>
<keyword evidence="5" id="KW-0472">Membrane</keyword>
<dbReference type="Proteomes" id="UP000243250">
    <property type="component" value="Unassembled WGS sequence"/>
</dbReference>
<dbReference type="InterPro" id="IPR005467">
    <property type="entry name" value="His_kinase_dom"/>
</dbReference>
<dbReference type="Gene3D" id="3.30.565.10">
    <property type="entry name" value="Histidine kinase-like ATPase, C-terminal domain"/>
    <property type="match status" value="1"/>
</dbReference>
<evidence type="ECO:0000256" key="2">
    <source>
        <dbReference type="ARBA" id="ARBA00012438"/>
    </source>
</evidence>
<dbReference type="NCBIfam" id="TIGR00229">
    <property type="entry name" value="sensory_box"/>
    <property type="match status" value="1"/>
</dbReference>
<evidence type="ECO:0000259" key="6">
    <source>
        <dbReference type="PROSITE" id="PS50109"/>
    </source>
</evidence>
<dbReference type="InterPro" id="IPR035965">
    <property type="entry name" value="PAS-like_dom_sf"/>
</dbReference>
<dbReference type="InterPro" id="IPR013656">
    <property type="entry name" value="PAS_4"/>
</dbReference>
<dbReference type="EC" id="2.7.13.3" evidence="2"/>
<dbReference type="SUPFAM" id="SSF55874">
    <property type="entry name" value="ATPase domain of HSP90 chaperone/DNA topoisomerase II/histidine kinase"/>
    <property type="match status" value="1"/>
</dbReference>
<dbReference type="Pfam" id="PF08448">
    <property type="entry name" value="PAS_4"/>
    <property type="match status" value="1"/>
</dbReference>
<dbReference type="GO" id="GO:0004673">
    <property type="term" value="F:protein histidine kinase activity"/>
    <property type="evidence" value="ECO:0007669"/>
    <property type="project" value="UniProtKB-EC"/>
</dbReference>
<evidence type="ECO:0000313" key="9">
    <source>
        <dbReference type="Proteomes" id="UP000243250"/>
    </source>
</evidence>
<dbReference type="AlphaFoldDB" id="A0A1I6IRA7"/>
<dbReference type="SUPFAM" id="SSF55785">
    <property type="entry name" value="PYP-like sensor domain (PAS domain)"/>
    <property type="match status" value="1"/>
</dbReference>
<sequence length="348" mass="38660">MGCREDATLPPAFDDLEIGIILHDPETGVILDANERLETLYGYALDDLRQTTVDAYTPPSTKFTQSAALRRIRAAAEGDTQTFEWQLERSNGELRWVRVHLNRTTIDEEAYVIAEIEDITQYRSRERRLRLLSRIVRHNLRNQTNILIGYAERVESAVENDSLESELRTIVDVASDVGALSESVTQLERIAEPDATERSSRNLRTTVEDAVRDVEPRYPDATITVEAPTDVWAIVDDGVDYAISHALENAVEHNDRDRPTVTVTVDSDGDEGVVRVADNGPPIPDTEIDVLRDDVEASSTYHGSGVGLWVMQWCADSLGGALRFEENSPRGNVVSICLPLTDQAGANS</sequence>
<dbReference type="SMART" id="SM00091">
    <property type="entry name" value="PAS"/>
    <property type="match status" value="1"/>
</dbReference>
<keyword evidence="9" id="KW-1185">Reference proteome</keyword>
<evidence type="ECO:0000259" key="7">
    <source>
        <dbReference type="PROSITE" id="PS50113"/>
    </source>
</evidence>
<dbReference type="Pfam" id="PF02518">
    <property type="entry name" value="HATPase_c"/>
    <property type="match status" value="1"/>
</dbReference>
<feature type="domain" description="Histidine kinase" evidence="6">
    <location>
        <begin position="135"/>
        <end position="342"/>
    </location>
</feature>
<dbReference type="InterPro" id="IPR000014">
    <property type="entry name" value="PAS"/>
</dbReference>
<dbReference type="RefSeq" id="WP_089883429.1">
    <property type="nucleotide sequence ID" value="NZ_FOYS01000007.1"/>
</dbReference>
<dbReference type="GO" id="GO:0030295">
    <property type="term" value="F:protein kinase activator activity"/>
    <property type="evidence" value="ECO:0007669"/>
    <property type="project" value="TreeGrafter"/>
</dbReference>
<dbReference type="SMART" id="SM00086">
    <property type="entry name" value="PAC"/>
    <property type="match status" value="1"/>
</dbReference>
<name>A0A1I6IRA7_9EURY</name>
<reference evidence="9" key="1">
    <citation type="submission" date="2016-10" db="EMBL/GenBank/DDBJ databases">
        <authorList>
            <person name="Varghese N."/>
            <person name="Submissions S."/>
        </authorList>
    </citation>
    <scope>NUCLEOTIDE SEQUENCE [LARGE SCALE GENOMIC DNA]</scope>
    <source>
        <strain evidence="9">CGMCC 1.8711</strain>
    </source>
</reference>
<evidence type="ECO:0000313" key="8">
    <source>
        <dbReference type="EMBL" id="SFR69248.1"/>
    </source>
</evidence>
<dbReference type="GO" id="GO:0007234">
    <property type="term" value="P:osmosensory signaling via phosphorelay pathway"/>
    <property type="evidence" value="ECO:0007669"/>
    <property type="project" value="TreeGrafter"/>
</dbReference>
<comment type="catalytic activity">
    <reaction evidence="1">
        <text>ATP + protein L-histidine = ADP + protein N-phospho-L-histidine.</text>
        <dbReference type="EC" id="2.7.13.3"/>
    </reaction>
</comment>
<evidence type="ECO:0000256" key="1">
    <source>
        <dbReference type="ARBA" id="ARBA00000085"/>
    </source>
</evidence>
<organism evidence="8 9">
    <name type="scientific">Halogeometricum limi</name>
    <dbReference type="NCBI Taxonomy" id="555875"/>
    <lineage>
        <taxon>Archaea</taxon>
        <taxon>Methanobacteriati</taxon>
        <taxon>Methanobacteriota</taxon>
        <taxon>Stenosarchaea group</taxon>
        <taxon>Halobacteria</taxon>
        <taxon>Halobacteriales</taxon>
        <taxon>Haloferacaceae</taxon>
        <taxon>Halogeometricum</taxon>
    </lineage>
</organism>
<proteinExistence type="predicted"/>
<dbReference type="GO" id="GO:0016020">
    <property type="term" value="C:membrane"/>
    <property type="evidence" value="ECO:0007669"/>
    <property type="project" value="UniProtKB-SubCell"/>
</dbReference>
<feature type="domain" description="PAC" evidence="7">
    <location>
        <begin position="81"/>
        <end position="131"/>
    </location>
</feature>
<evidence type="ECO:0000256" key="4">
    <source>
        <dbReference type="ARBA" id="ARBA00022777"/>
    </source>
</evidence>
<dbReference type="InterPro" id="IPR003594">
    <property type="entry name" value="HATPase_dom"/>
</dbReference>
<dbReference type="InterPro" id="IPR036890">
    <property type="entry name" value="HATPase_C_sf"/>
</dbReference>
<accession>A0A1I6IRA7</accession>
<dbReference type="PANTHER" id="PTHR42878:SF14">
    <property type="entry name" value="OSMOLARITY TWO-COMPONENT SYSTEM PROTEIN SSK1"/>
    <property type="match status" value="1"/>
</dbReference>
<dbReference type="PROSITE" id="PS50109">
    <property type="entry name" value="HIS_KIN"/>
    <property type="match status" value="1"/>
</dbReference>
<dbReference type="CDD" id="cd00130">
    <property type="entry name" value="PAS"/>
    <property type="match status" value="1"/>
</dbReference>
<dbReference type="GO" id="GO:0000156">
    <property type="term" value="F:phosphorelay response regulator activity"/>
    <property type="evidence" value="ECO:0007669"/>
    <property type="project" value="TreeGrafter"/>
</dbReference>
<keyword evidence="4" id="KW-0418">Kinase</keyword>